<sequence>MVLANQYLTQCSKEQYQQIAPDNQPHLTHCFLLSAPCQFYERILFGQVHFPHLISIGCPRGAFIYLLNTTHTTNRTIRQLHLQSTSPEVLCKFIEYLPCTTSLTINYFYKNYSSSPTLFTNSHIRRLPIVYPQSSQFYLEQLLLSVGFSDLTYLRITFDTCNFPQLACILTTFSCLKHFILRLIEHNICDESHETC</sequence>
<comment type="caution">
    <text evidence="1">The sequence shown here is derived from an EMBL/GenBank/DDBJ whole genome shotgun (WGS) entry which is preliminary data.</text>
</comment>
<dbReference type="EMBL" id="CAJNOT010000610">
    <property type="protein sequence ID" value="CAF1034205.1"/>
    <property type="molecule type" value="Genomic_DNA"/>
</dbReference>
<dbReference type="AlphaFoldDB" id="A0A814J8X3"/>
<dbReference type="Proteomes" id="UP000663864">
    <property type="component" value="Unassembled WGS sequence"/>
</dbReference>
<name>A0A814J8X3_9BILA</name>
<proteinExistence type="predicted"/>
<evidence type="ECO:0000313" key="1">
    <source>
        <dbReference type="EMBL" id="CAF1034205.1"/>
    </source>
</evidence>
<accession>A0A814J8X3</accession>
<reference evidence="1" key="1">
    <citation type="submission" date="2021-02" db="EMBL/GenBank/DDBJ databases">
        <authorList>
            <person name="Nowell W R."/>
        </authorList>
    </citation>
    <scope>NUCLEOTIDE SEQUENCE</scope>
</reference>
<evidence type="ECO:0000313" key="2">
    <source>
        <dbReference type="Proteomes" id="UP000663864"/>
    </source>
</evidence>
<gene>
    <name evidence="1" type="ORF">ZHD862_LOCUS14204</name>
</gene>
<protein>
    <submittedName>
        <fullName evidence="1">Uncharacterized protein</fullName>
    </submittedName>
</protein>
<organism evidence="1 2">
    <name type="scientific">Rotaria sordida</name>
    <dbReference type="NCBI Taxonomy" id="392033"/>
    <lineage>
        <taxon>Eukaryota</taxon>
        <taxon>Metazoa</taxon>
        <taxon>Spiralia</taxon>
        <taxon>Gnathifera</taxon>
        <taxon>Rotifera</taxon>
        <taxon>Eurotatoria</taxon>
        <taxon>Bdelloidea</taxon>
        <taxon>Philodinida</taxon>
        <taxon>Philodinidae</taxon>
        <taxon>Rotaria</taxon>
    </lineage>
</organism>